<dbReference type="FunFam" id="1.20.81.30:FF:000001">
    <property type="entry name" value="Type II secretion system protein F"/>
    <property type="match status" value="2"/>
</dbReference>
<dbReference type="EMBL" id="PEWA01000004">
    <property type="protein sequence ID" value="PIU73819.1"/>
    <property type="molecule type" value="Genomic_DNA"/>
</dbReference>
<comment type="subcellular location">
    <subcellularLocation>
        <location evidence="1">Cell inner membrane</location>
        <topology evidence="1">Multi-pass membrane protein</topology>
    </subcellularLocation>
</comment>
<evidence type="ECO:0000259" key="9">
    <source>
        <dbReference type="Pfam" id="PF00482"/>
    </source>
</evidence>
<feature type="transmembrane region" description="Helical" evidence="8">
    <location>
        <begin position="377"/>
        <end position="398"/>
    </location>
</feature>
<keyword evidence="7 8" id="KW-0472">Membrane</keyword>
<keyword evidence="6 8" id="KW-1133">Transmembrane helix</keyword>
<evidence type="ECO:0000313" key="11">
    <source>
        <dbReference type="Proteomes" id="UP000231407"/>
    </source>
</evidence>
<dbReference type="InterPro" id="IPR003004">
    <property type="entry name" value="GspF/PilC"/>
</dbReference>
<dbReference type="PRINTS" id="PR00812">
    <property type="entry name" value="BCTERIALGSPF"/>
</dbReference>
<feature type="transmembrane region" description="Helical" evidence="8">
    <location>
        <begin position="170"/>
        <end position="192"/>
    </location>
</feature>
<dbReference type="InterPro" id="IPR042094">
    <property type="entry name" value="T2SS_GspF_sf"/>
</dbReference>
<keyword evidence="3" id="KW-1003">Cell membrane</keyword>
<accession>A0A2M7AT60</accession>
<evidence type="ECO:0000256" key="3">
    <source>
        <dbReference type="ARBA" id="ARBA00022475"/>
    </source>
</evidence>
<proteinExistence type="inferred from homology"/>
<dbReference type="InterPro" id="IPR018076">
    <property type="entry name" value="T2SS_GspF_dom"/>
</dbReference>
<evidence type="ECO:0000313" key="10">
    <source>
        <dbReference type="EMBL" id="PIU73819.1"/>
    </source>
</evidence>
<dbReference type="Gene3D" id="1.20.81.30">
    <property type="entry name" value="Type II secretion system (T2SS), domain F"/>
    <property type="match status" value="2"/>
</dbReference>
<gene>
    <name evidence="10" type="ORF">COS78_00280</name>
</gene>
<comment type="similarity">
    <text evidence="2">Belongs to the GSP F family.</text>
</comment>
<protein>
    <recommendedName>
        <fullName evidence="9">Type II secretion system protein GspF domain-containing protein</fullName>
    </recommendedName>
</protein>
<evidence type="ECO:0000256" key="5">
    <source>
        <dbReference type="ARBA" id="ARBA00022692"/>
    </source>
</evidence>
<dbReference type="PANTHER" id="PTHR30012">
    <property type="entry name" value="GENERAL SECRETION PATHWAY PROTEIN"/>
    <property type="match status" value="1"/>
</dbReference>
<evidence type="ECO:0000256" key="2">
    <source>
        <dbReference type="ARBA" id="ARBA00005745"/>
    </source>
</evidence>
<feature type="transmembrane region" description="Helical" evidence="8">
    <location>
        <begin position="225"/>
        <end position="243"/>
    </location>
</feature>
<feature type="domain" description="Type II secretion system protein GspF" evidence="9">
    <location>
        <begin position="70"/>
        <end position="193"/>
    </location>
</feature>
<sequence>MAKYKYFAKDWGGKKILGEMDLPNEKEVVESLRSNGLVPLRIWLKSSDKVSELMRKIRGRVTGKQVAGLTRQLATMMAAGLPITDSLALLRNQQEREGGLYHILETTLDDVRGGMALGKSLERSKNIFGEAYVASVSAGEEAGVLEEIMGKLATNLENENEFKGKIKGAMIYPVIVISGMIIVVFIMMIFVIPKLTSLYADFGTAKMPAITLGLMTVSRFMAQTWFLFPGIVVGGYFLFKFGAKNPTFRLNKDKYLLKMPIAGKLISMSVLANTCRTLSMLLTAGIPIVEALRIVATVAGNEIYKKAYLEIAEKVQKGFNISEAFENTEVFPLIVTQMIATGEATGKLDEVLMKVAGYFSVEAAQAVSSLTAAIEPLIIILLGVGVGFLVVAVVMPIYNLTSSF</sequence>
<comment type="caution">
    <text evidence="10">The sequence shown here is derived from an EMBL/GenBank/DDBJ whole genome shotgun (WGS) entry which is preliminary data.</text>
</comment>
<evidence type="ECO:0000256" key="7">
    <source>
        <dbReference type="ARBA" id="ARBA00023136"/>
    </source>
</evidence>
<feature type="domain" description="Type II secretion system protein GspF" evidence="9">
    <location>
        <begin position="275"/>
        <end position="396"/>
    </location>
</feature>
<dbReference type="PANTHER" id="PTHR30012:SF0">
    <property type="entry name" value="TYPE II SECRETION SYSTEM PROTEIN F-RELATED"/>
    <property type="match status" value="1"/>
</dbReference>
<name>A0A2M7AT60_9BACT</name>
<dbReference type="AlphaFoldDB" id="A0A2M7AT60"/>
<dbReference type="GO" id="GO:0005886">
    <property type="term" value="C:plasma membrane"/>
    <property type="evidence" value="ECO:0007669"/>
    <property type="project" value="UniProtKB-SubCell"/>
</dbReference>
<dbReference type="Proteomes" id="UP000231407">
    <property type="component" value="Unassembled WGS sequence"/>
</dbReference>
<evidence type="ECO:0000256" key="4">
    <source>
        <dbReference type="ARBA" id="ARBA00022519"/>
    </source>
</evidence>
<reference evidence="11" key="1">
    <citation type="submission" date="2017-09" db="EMBL/GenBank/DDBJ databases">
        <title>Depth-based differentiation of microbial function through sediment-hosted aquifers and enrichment of novel symbionts in the deep terrestrial subsurface.</title>
        <authorList>
            <person name="Probst A.J."/>
            <person name="Ladd B."/>
            <person name="Jarett J.K."/>
            <person name="Geller-Mcgrath D.E."/>
            <person name="Sieber C.M.K."/>
            <person name="Emerson J.B."/>
            <person name="Anantharaman K."/>
            <person name="Thomas B.C."/>
            <person name="Malmstrom R."/>
            <person name="Stieglmeier M."/>
            <person name="Klingl A."/>
            <person name="Woyke T."/>
            <person name="Ryan C.M."/>
            <person name="Banfield J.F."/>
        </authorList>
    </citation>
    <scope>NUCLEOTIDE SEQUENCE [LARGE SCALE GENOMIC DNA]</scope>
</reference>
<dbReference type="GO" id="GO:0015628">
    <property type="term" value="P:protein secretion by the type II secretion system"/>
    <property type="evidence" value="ECO:0007669"/>
    <property type="project" value="TreeGrafter"/>
</dbReference>
<evidence type="ECO:0000256" key="6">
    <source>
        <dbReference type="ARBA" id="ARBA00022989"/>
    </source>
</evidence>
<evidence type="ECO:0000256" key="1">
    <source>
        <dbReference type="ARBA" id="ARBA00004429"/>
    </source>
</evidence>
<evidence type="ECO:0000256" key="8">
    <source>
        <dbReference type="SAM" id="Phobius"/>
    </source>
</evidence>
<keyword evidence="5 8" id="KW-0812">Transmembrane</keyword>
<keyword evidence="4" id="KW-0997">Cell inner membrane</keyword>
<organism evidence="10 11">
    <name type="scientific">Candidatus Shapirobacteria bacterium CG06_land_8_20_14_3_00_40_12</name>
    <dbReference type="NCBI Taxonomy" id="1974881"/>
    <lineage>
        <taxon>Bacteria</taxon>
        <taxon>Candidatus Shapironibacteriota</taxon>
    </lineage>
</organism>
<dbReference type="Pfam" id="PF00482">
    <property type="entry name" value="T2SSF"/>
    <property type="match status" value="2"/>
</dbReference>